<dbReference type="InterPro" id="IPR036390">
    <property type="entry name" value="WH_DNA-bd_sf"/>
</dbReference>
<proteinExistence type="predicted"/>
<keyword evidence="1" id="KW-0805">Transcription regulation</keyword>
<dbReference type="GO" id="GO:0003700">
    <property type="term" value="F:DNA-binding transcription factor activity"/>
    <property type="evidence" value="ECO:0007669"/>
    <property type="project" value="InterPro"/>
</dbReference>
<dbReference type="Gene3D" id="1.10.10.10">
    <property type="entry name" value="Winged helix-like DNA-binding domain superfamily/Winged helix DNA-binding domain"/>
    <property type="match status" value="1"/>
</dbReference>
<keyword evidence="7" id="KW-1185">Reference proteome</keyword>
<dbReference type="Proteomes" id="UP000325372">
    <property type="component" value="Unassembled WGS sequence"/>
</dbReference>
<dbReference type="Pfam" id="PF07729">
    <property type="entry name" value="FCD"/>
    <property type="match status" value="1"/>
</dbReference>
<dbReference type="PRINTS" id="PR00035">
    <property type="entry name" value="HTHGNTR"/>
</dbReference>
<dbReference type="PANTHER" id="PTHR43537">
    <property type="entry name" value="TRANSCRIPTIONAL REGULATOR, GNTR FAMILY"/>
    <property type="match status" value="1"/>
</dbReference>
<keyword evidence="3" id="KW-0804">Transcription</keyword>
<dbReference type="Gene3D" id="1.20.120.530">
    <property type="entry name" value="GntR ligand-binding domain-like"/>
    <property type="match status" value="1"/>
</dbReference>
<dbReference type="PANTHER" id="PTHR43537:SF45">
    <property type="entry name" value="GNTR FAMILY REGULATORY PROTEIN"/>
    <property type="match status" value="1"/>
</dbReference>
<dbReference type="InterPro" id="IPR000524">
    <property type="entry name" value="Tscrpt_reg_HTH_GntR"/>
</dbReference>
<dbReference type="EMBL" id="VYXP01000005">
    <property type="protein sequence ID" value="KAA9131378.1"/>
    <property type="molecule type" value="Genomic_DNA"/>
</dbReference>
<dbReference type="SUPFAM" id="SSF46785">
    <property type="entry name" value="Winged helix' DNA-binding domain"/>
    <property type="match status" value="1"/>
</dbReference>
<reference evidence="6 7" key="1">
    <citation type="submission" date="2019-09" db="EMBL/GenBank/DDBJ databases">
        <title>Wenzhouxiangella sp. Genome sequencing and assembly.</title>
        <authorList>
            <person name="Zhang R."/>
        </authorList>
    </citation>
    <scope>NUCLEOTIDE SEQUENCE [LARGE SCALE GENOMIC DNA]</scope>
    <source>
        <strain evidence="6 7">W260</strain>
    </source>
</reference>
<sequence>MYWRGLRPGSCTQAGPACRERGRDRRHRRTGPGHATGAVTAMTARRDPSLAEQAYDRLEEMLVTLALPPGESLREQVLAERLGMGRTPVREAVQKLASEGLLRIIPRKGLEVTPVDRGDLVRVLEVRRVLERLMVVKAAERATPDQRRALHAVASHLDANAGDLETFFRLDRRLNEVLARACRNAWLVQSLSPLHAHCRRLWYLHRGHLDLGAAAVSHEALARAVGDGDGAGAVRALNGIMSELEQLVSNLALPD</sequence>
<evidence type="ECO:0000256" key="3">
    <source>
        <dbReference type="ARBA" id="ARBA00023163"/>
    </source>
</evidence>
<evidence type="ECO:0000256" key="2">
    <source>
        <dbReference type="ARBA" id="ARBA00023125"/>
    </source>
</evidence>
<evidence type="ECO:0000256" key="1">
    <source>
        <dbReference type="ARBA" id="ARBA00023015"/>
    </source>
</evidence>
<dbReference type="SMART" id="SM00345">
    <property type="entry name" value="HTH_GNTR"/>
    <property type="match status" value="1"/>
</dbReference>
<dbReference type="SUPFAM" id="SSF48008">
    <property type="entry name" value="GntR ligand-binding domain-like"/>
    <property type="match status" value="1"/>
</dbReference>
<dbReference type="SMART" id="SM00895">
    <property type="entry name" value="FCD"/>
    <property type="match status" value="1"/>
</dbReference>
<evidence type="ECO:0000313" key="7">
    <source>
        <dbReference type="Proteomes" id="UP000325372"/>
    </source>
</evidence>
<feature type="region of interest" description="Disordered" evidence="4">
    <location>
        <begin position="1"/>
        <end position="37"/>
    </location>
</feature>
<dbReference type="CDD" id="cd07377">
    <property type="entry name" value="WHTH_GntR"/>
    <property type="match status" value="1"/>
</dbReference>
<dbReference type="InterPro" id="IPR008920">
    <property type="entry name" value="TF_FadR/GntR_C"/>
</dbReference>
<evidence type="ECO:0000256" key="4">
    <source>
        <dbReference type="SAM" id="MobiDB-lite"/>
    </source>
</evidence>
<name>A0A5N0T9H1_9GAMM</name>
<accession>A0A5N0T9H1</accession>
<dbReference type="GO" id="GO:0003677">
    <property type="term" value="F:DNA binding"/>
    <property type="evidence" value="ECO:0007669"/>
    <property type="project" value="UniProtKB-KW"/>
</dbReference>
<gene>
    <name evidence="6" type="ORF">F3N42_08635</name>
</gene>
<evidence type="ECO:0000313" key="6">
    <source>
        <dbReference type="EMBL" id="KAA9131378.1"/>
    </source>
</evidence>
<protein>
    <submittedName>
        <fullName evidence="6">GntR family transcriptional regulator</fullName>
    </submittedName>
</protein>
<organism evidence="6 7">
    <name type="scientific">Marinihelvus fidelis</name>
    <dbReference type="NCBI Taxonomy" id="2613842"/>
    <lineage>
        <taxon>Bacteria</taxon>
        <taxon>Pseudomonadati</taxon>
        <taxon>Pseudomonadota</taxon>
        <taxon>Gammaproteobacteria</taxon>
        <taxon>Chromatiales</taxon>
        <taxon>Wenzhouxiangellaceae</taxon>
        <taxon>Marinihelvus</taxon>
    </lineage>
</organism>
<evidence type="ECO:0000259" key="5">
    <source>
        <dbReference type="PROSITE" id="PS50949"/>
    </source>
</evidence>
<comment type="caution">
    <text evidence="6">The sequence shown here is derived from an EMBL/GenBank/DDBJ whole genome shotgun (WGS) entry which is preliminary data.</text>
</comment>
<dbReference type="AlphaFoldDB" id="A0A5N0T9H1"/>
<dbReference type="InterPro" id="IPR011711">
    <property type="entry name" value="GntR_C"/>
</dbReference>
<keyword evidence="2" id="KW-0238">DNA-binding</keyword>
<dbReference type="InterPro" id="IPR036388">
    <property type="entry name" value="WH-like_DNA-bd_sf"/>
</dbReference>
<dbReference type="Pfam" id="PF00392">
    <property type="entry name" value="GntR"/>
    <property type="match status" value="1"/>
</dbReference>
<dbReference type="PROSITE" id="PS50949">
    <property type="entry name" value="HTH_GNTR"/>
    <property type="match status" value="1"/>
</dbReference>
<feature type="domain" description="HTH gntR-type" evidence="5">
    <location>
        <begin position="48"/>
        <end position="115"/>
    </location>
</feature>